<dbReference type="Pfam" id="PF01580">
    <property type="entry name" value="FtsK_SpoIIIE"/>
    <property type="match status" value="1"/>
</dbReference>
<dbReference type="Pfam" id="PF17854">
    <property type="entry name" value="FtsK_alpha"/>
    <property type="match status" value="1"/>
</dbReference>
<evidence type="ECO:0000256" key="5">
    <source>
        <dbReference type="SAM" id="MobiDB-lite"/>
    </source>
</evidence>
<evidence type="ECO:0000313" key="8">
    <source>
        <dbReference type="EMBL" id="MBU5490255.1"/>
    </source>
</evidence>
<evidence type="ECO:0000256" key="2">
    <source>
        <dbReference type="ARBA" id="ARBA00022840"/>
    </source>
</evidence>
<evidence type="ECO:0000256" key="4">
    <source>
        <dbReference type="PROSITE-ProRule" id="PRU00289"/>
    </source>
</evidence>
<dbReference type="PROSITE" id="PS50901">
    <property type="entry name" value="FTSK"/>
    <property type="match status" value="1"/>
</dbReference>
<feature type="transmembrane region" description="Helical" evidence="6">
    <location>
        <begin position="89"/>
        <end position="106"/>
    </location>
</feature>
<keyword evidence="3" id="KW-0238">DNA-binding</keyword>
<evidence type="ECO:0000259" key="7">
    <source>
        <dbReference type="PROSITE" id="PS50901"/>
    </source>
</evidence>
<reference evidence="8 9" key="1">
    <citation type="submission" date="2021-06" db="EMBL/GenBank/DDBJ databases">
        <authorList>
            <person name="Sun Q."/>
            <person name="Li D."/>
        </authorList>
    </citation>
    <scope>NUCLEOTIDE SEQUENCE [LARGE SCALE GENOMIC DNA]</scope>
    <source>
        <strain evidence="8 9">MSJd-7</strain>
    </source>
</reference>
<proteinExistence type="predicted"/>
<evidence type="ECO:0000256" key="3">
    <source>
        <dbReference type="ARBA" id="ARBA00023125"/>
    </source>
</evidence>
<feature type="binding site" evidence="4">
    <location>
        <begin position="450"/>
        <end position="457"/>
    </location>
    <ligand>
        <name>ATP</name>
        <dbReference type="ChEBI" id="CHEBI:30616"/>
    </ligand>
</feature>
<feature type="compositionally biased region" description="Low complexity" evidence="5">
    <location>
        <begin position="255"/>
        <end position="269"/>
    </location>
</feature>
<comment type="caution">
    <text evidence="8">The sequence shown here is derived from an EMBL/GenBank/DDBJ whole genome shotgun (WGS) entry which is preliminary data.</text>
</comment>
<dbReference type="PANTHER" id="PTHR22683">
    <property type="entry name" value="SPORULATION PROTEIN RELATED"/>
    <property type="match status" value="1"/>
</dbReference>
<feature type="region of interest" description="Disordered" evidence="5">
    <location>
        <begin position="237"/>
        <end position="290"/>
    </location>
</feature>
<feature type="compositionally biased region" description="Basic residues" evidence="5">
    <location>
        <begin position="163"/>
        <end position="173"/>
    </location>
</feature>
<dbReference type="InterPro" id="IPR041027">
    <property type="entry name" value="FtsK_alpha"/>
</dbReference>
<dbReference type="SMART" id="SM00382">
    <property type="entry name" value="AAA"/>
    <property type="match status" value="1"/>
</dbReference>
<feature type="transmembrane region" description="Helical" evidence="6">
    <location>
        <begin position="27"/>
        <end position="43"/>
    </location>
</feature>
<feature type="transmembrane region" description="Helical" evidence="6">
    <location>
        <begin position="64"/>
        <end position="83"/>
    </location>
</feature>
<gene>
    <name evidence="8" type="ORF">KQI75_06405</name>
</gene>
<feature type="domain" description="FtsK" evidence="7">
    <location>
        <begin position="433"/>
        <end position="641"/>
    </location>
</feature>
<keyword evidence="9" id="KW-1185">Reference proteome</keyword>
<evidence type="ECO:0000256" key="6">
    <source>
        <dbReference type="SAM" id="Phobius"/>
    </source>
</evidence>
<keyword evidence="2 4" id="KW-0067">ATP-binding</keyword>
<dbReference type="PANTHER" id="PTHR22683:SF41">
    <property type="entry name" value="DNA TRANSLOCASE FTSK"/>
    <property type="match status" value="1"/>
</dbReference>
<feature type="region of interest" description="Disordered" evidence="5">
    <location>
        <begin position="205"/>
        <end position="224"/>
    </location>
</feature>
<keyword evidence="6" id="KW-1133">Transmembrane helix</keyword>
<evidence type="ECO:0000313" key="9">
    <source>
        <dbReference type="Proteomes" id="UP000783588"/>
    </source>
</evidence>
<dbReference type="InterPro" id="IPR050206">
    <property type="entry name" value="FtsK/SpoIIIE/SftA"/>
</dbReference>
<feature type="compositionally biased region" description="Basic and acidic residues" evidence="5">
    <location>
        <begin position="180"/>
        <end position="191"/>
    </location>
</feature>
<dbReference type="InterPro" id="IPR018541">
    <property type="entry name" value="Ftsk_gamma"/>
</dbReference>
<feature type="region of interest" description="Disordered" evidence="5">
    <location>
        <begin position="163"/>
        <end position="196"/>
    </location>
</feature>
<sequence length="797" mass="88239">MFWVALCVGGMFALCDLQPVRLRVTSILLFPVLWSALAQSILIHPRMTISFTSIIELWHNGQNLHMGGVIGGMLASVLALLLSGMGAKILLVMLMMILLLIIFNTTPARIWMRLRGVLYEDVEQLREHDMTVTPAKTRTQPLDDEDDGTQILGQTSLIGRLRNQRGNHRKARLMKQQEQAQRDAEQQKTDDLSGGMIENEAFDQAREEAAAASRARYEKKMDNRRRLADVMPDLTEALHTPTANTQKSEPDVPPWEEAAAAAEQQAAVPQEEKSSSKEERQQVHQEISRALDVPAAEYQYPPLSLLNRSPKSSNTDVRAELRDSAARLVDTLSSFGIDVQIINIVRGPSVTRFEIQMERGVKFSRITSLSDDIALSLGADTVRIAPIPDKLAVGIEVPNRTVQMVSLRDVIGSKNFENSRASLSVALGKDITGTAQVIDLAKMPHLLIAGTTGSGKSVCINSILISLLYKSSPADVRLIMVDPKMVELGNYNGIPHLLIPVVTDPKKASGALSWAVSEMERRYALFAASGVRGLSDYNELVRQQQEQEQQTEDADGQQMVHPRMEHLPQIVIVIDELADLMMVAAKEVETSICRIAQKARAAGMHLVVATQRPSTDVITGLMKSNIPSRIAFAVASQVESRIILDTVGADKLIGKGDMLYSPINLNKPLRIQGCFVSTEEIEHVIQYVKKNAEAEYSQEVMDHIEKQAESESSGGYDASEDEDELLPQAITIVVESGQASVSMLQRRLKLGYARAARLVDQMEQRGIVGPFEGSKPRRVLITRDDWMQMQLRARDLP</sequence>
<dbReference type="InterPro" id="IPR002543">
    <property type="entry name" value="FtsK_dom"/>
</dbReference>
<keyword evidence="6" id="KW-0472">Membrane</keyword>
<dbReference type="Proteomes" id="UP000783588">
    <property type="component" value="Unassembled WGS sequence"/>
</dbReference>
<keyword evidence="1 4" id="KW-0547">Nucleotide-binding</keyword>
<dbReference type="SMART" id="SM00843">
    <property type="entry name" value="Ftsk_gamma"/>
    <property type="match status" value="1"/>
</dbReference>
<accession>A0ABS6ETT7</accession>
<name>A0ABS6ETT7_9FIRM</name>
<keyword evidence="6" id="KW-0812">Transmembrane</keyword>
<dbReference type="EMBL" id="JAHLQI010000002">
    <property type="protein sequence ID" value="MBU5490255.1"/>
    <property type="molecule type" value="Genomic_DNA"/>
</dbReference>
<organism evidence="8 9">
    <name type="scientific">Butyricicoccus intestinisimiae</name>
    <dbReference type="NCBI Taxonomy" id="2841509"/>
    <lineage>
        <taxon>Bacteria</taxon>
        <taxon>Bacillati</taxon>
        <taxon>Bacillota</taxon>
        <taxon>Clostridia</taxon>
        <taxon>Eubacteriales</taxon>
        <taxon>Butyricicoccaceae</taxon>
        <taxon>Butyricicoccus</taxon>
    </lineage>
</organism>
<evidence type="ECO:0000256" key="1">
    <source>
        <dbReference type="ARBA" id="ARBA00022741"/>
    </source>
</evidence>
<dbReference type="Pfam" id="PF09397">
    <property type="entry name" value="FtsK_gamma"/>
    <property type="match status" value="1"/>
</dbReference>
<feature type="compositionally biased region" description="Basic and acidic residues" evidence="5">
    <location>
        <begin position="270"/>
        <end position="289"/>
    </location>
</feature>
<dbReference type="InterPro" id="IPR003593">
    <property type="entry name" value="AAA+_ATPase"/>
</dbReference>
<protein>
    <submittedName>
        <fullName evidence="8">DNA translocase FtsK</fullName>
    </submittedName>
</protein>